<dbReference type="InterPro" id="IPR011919">
    <property type="entry name" value="Cell_div_ZipA"/>
</dbReference>
<keyword evidence="7 8" id="KW-0131">Cell cycle</keyword>
<keyword evidence="6 8" id="KW-0472">Membrane</keyword>
<evidence type="ECO:0000256" key="2">
    <source>
        <dbReference type="ARBA" id="ARBA00022519"/>
    </source>
</evidence>
<comment type="subcellular location">
    <subcellularLocation>
        <location evidence="8">Cell inner membrane</location>
        <topology evidence="8">Single-pass type I membrane protein</topology>
    </subcellularLocation>
    <text evidence="8">Localizes to the Z ring in an FtsZ-dependent manner.</text>
</comment>
<evidence type="ECO:0000256" key="1">
    <source>
        <dbReference type="ARBA" id="ARBA00022475"/>
    </source>
</evidence>
<dbReference type="InterPro" id="IPR036765">
    <property type="entry name" value="ZipA_FtsZ-bd_C_sf"/>
</dbReference>
<proteinExistence type="inferred from homology"/>
<evidence type="ECO:0000256" key="7">
    <source>
        <dbReference type="ARBA" id="ARBA00023306"/>
    </source>
</evidence>
<dbReference type="Pfam" id="PF04354">
    <property type="entry name" value="ZipA_C"/>
    <property type="match status" value="1"/>
</dbReference>
<keyword evidence="3 8" id="KW-0132">Cell division</keyword>
<feature type="domain" description="ZipA C-terminal FtsZ-binding" evidence="10">
    <location>
        <begin position="140"/>
        <end position="269"/>
    </location>
</feature>
<dbReference type="InterPro" id="IPR007449">
    <property type="entry name" value="ZipA_FtsZ-bd_C"/>
</dbReference>
<accession>A0A558D3Y7</accession>
<gene>
    <name evidence="8 11" type="primary">zipA</name>
    <name evidence="11" type="ORF">FHK82_07935</name>
</gene>
<dbReference type="Gene3D" id="3.30.1400.10">
    <property type="entry name" value="ZipA, C-terminal FtsZ-binding domain"/>
    <property type="match status" value="1"/>
</dbReference>
<evidence type="ECO:0000313" key="11">
    <source>
        <dbReference type="EMBL" id="TVT55722.1"/>
    </source>
</evidence>
<dbReference type="EMBL" id="VMRY01000030">
    <property type="protein sequence ID" value="TVT55722.1"/>
    <property type="molecule type" value="Genomic_DNA"/>
</dbReference>
<keyword evidence="5 8" id="KW-1133">Transmembrane helix</keyword>
<dbReference type="GO" id="GO:0005886">
    <property type="term" value="C:plasma membrane"/>
    <property type="evidence" value="ECO:0007669"/>
    <property type="project" value="UniProtKB-SubCell"/>
</dbReference>
<dbReference type="NCBIfam" id="TIGR02205">
    <property type="entry name" value="septum_zipA"/>
    <property type="match status" value="1"/>
</dbReference>
<keyword evidence="4 8" id="KW-0812">Transmembrane</keyword>
<evidence type="ECO:0000256" key="6">
    <source>
        <dbReference type="ARBA" id="ARBA00023136"/>
    </source>
</evidence>
<evidence type="ECO:0000256" key="9">
    <source>
        <dbReference type="RuleBase" id="RU003612"/>
    </source>
</evidence>
<dbReference type="GO" id="GO:0000917">
    <property type="term" value="P:division septum assembly"/>
    <property type="evidence" value="ECO:0007669"/>
    <property type="project" value="TreeGrafter"/>
</dbReference>
<comment type="function">
    <text evidence="8 9">Essential cell division protein that stabilizes the FtsZ protofilaments by cross-linking them and that serves as a cytoplasmic membrane anchor for the Z ring. Also required for the recruitment to the septal ring of downstream cell division proteins.</text>
</comment>
<sequence>MDADILRLILFLAGVGLILGIYLWDRHKKVNAKVHAIRKAQLGEAIPNRTDVIEKIDEKRLDPSWQDEDYAMDSESIEVDDPNRFAAELDDDLDEELKQLDSIAHESEPDASAIDRQVAFSFTADDSLDEPEELLQEGLPGLILQINVVASNGHFSGDAIMRVARDVELKHGDMNIFHRYASDEANARVVFSMASLVEPGIFPLDQMDTFSTPGLVLFGQLPGPKDGLAAFSDMLFTAERLAALLDGELQDETHSALSKQTIEHIREKILEHRRQVQLALSKR</sequence>
<dbReference type="SUPFAM" id="SSF64383">
    <property type="entry name" value="Cell-division protein ZipA, C-terminal domain"/>
    <property type="match status" value="1"/>
</dbReference>
<evidence type="ECO:0000313" key="12">
    <source>
        <dbReference type="Proteomes" id="UP000317355"/>
    </source>
</evidence>
<evidence type="ECO:0000256" key="8">
    <source>
        <dbReference type="HAMAP-Rule" id="MF_00509"/>
    </source>
</evidence>
<dbReference type="Proteomes" id="UP000317355">
    <property type="component" value="Unassembled WGS sequence"/>
</dbReference>
<dbReference type="HAMAP" id="MF_00509">
    <property type="entry name" value="ZipA"/>
    <property type="match status" value="1"/>
</dbReference>
<dbReference type="GO" id="GO:0032153">
    <property type="term" value="C:cell division site"/>
    <property type="evidence" value="ECO:0007669"/>
    <property type="project" value="UniProtKB-UniRule"/>
</dbReference>
<keyword evidence="2 8" id="KW-0997">Cell inner membrane</keyword>
<evidence type="ECO:0000259" key="10">
    <source>
        <dbReference type="SMART" id="SM00771"/>
    </source>
</evidence>
<keyword evidence="1 8" id="KW-1003">Cell membrane</keyword>
<evidence type="ECO:0000256" key="5">
    <source>
        <dbReference type="ARBA" id="ARBA00022989"/>
    </source>
</evidence>
<reference evidence="11 12" key="1">
    <citation type="submission" date="2019-07" db="EMBL/GenBank/DDBJ databases">
        <title>The pathways for chlorine oxyanion respiration interact through the shared metabolite chlorate.</title>
        <authorList>
            <person name="Barnum T.P."/>
            <person name="Cheng Y."/>
            <person name="Hill K.A."/>
            <person name="Lucas L.N."/>
            <person name="Carlson H.K."/>
            <person name="Coates J.D."/>
        </authorList>
    </citation>
    <scope>NUCLEOTIDE SEQUENCE [LARGE SCALE GENOMIC DNA]</scope>
    <source>
        <strain evidence="11">BK-3</strain>
    </source>
</reference>
<feature type="transmembrane region" description="Helical" evidence="8">
    <location>
        <begin position="6"/>
        <end position="24"/>
    </location>
</feature>
<dbReference type="PANTHER" id="PTHR38685:SF1">
    <property type="entry name" value="CELL DIVISION PROTEIN ZIPA"/>
    <property type="match status" value="1"/>
</dbReference>
<protein>
    <recommendedName>
        <fullName evidence="8 9">Cell division protein ZipA</fullName>
    </recommendedName>
</protein>
<comment type="similarity">
    <text evidence="8 9">Belongs to the ZipA family.</text>
</comment>
<comment type="subunit">
    <text evidence="8">Interacts with FtsZ via their C-terminal domains.</text>
</comment>
<name>A0A558D3Y7_9GAMM</name>
<dbReference type="AlphaFoldDB" id="A0A558D3Y7"/>
<organism evidence="11 12">
    <name type="scientific">Sedimenticola thiotaurini</name>
    <dbReference type="NCBI Taxonomy" id="1543721"/>
    <lineage>
        <taxon>Bacteria</taxon>
        <taxon>Pseudomonadati</taxon>
        <taxon>Pseudomonadota</taxon>
        <taxon>Gammaproteobacteria</taxon>
        <taxon>Chromatiales</taxon>
        <taxon>Sedimenticolaceae</taxon>
        <taxon>Sedimenticola</taxon>
    </lineage>
</organism>
<dbReference type="GO" id="GO:0043093">
    <property type="term" value="P:FtsZ-dependent cytokinesis"/>
    <property type="evidence" value="ECO:0007669"/>
    <property type="project" value="UniProtKB-UniRule"/>
</dbReference>
<dbReference type="PANTHER" id="PTHR38685">
    <property type="entry name" value="CELL DIVISION PROTEIN ZIPA"/>
    <property type="match status" value="1"/>
</dbReference>
<evidence type="ECO:0000256" key="3">
    <source>
        <dbReference type="ARBA" id="ARBA00022618"/>
    </source>
</evidence>
<dbReference type="SMART" id="SM00771">
    <property type="entry name" value="ZipA_C"/>
    <property type="match status" value="1"/>
</dbReference>
<comment type="caution">
    <text evidence="11">The sequence shown here is derived from an EMBL/GenBank/DDBJ whole genome shotgun (WGS) entry which is preliminary data.</text>
</comment>
<evidence type="ECO:0000256" key="4">
    <source>
        <dbReference type="ARBA" id="ARBA00022692"/>
    </source>
</evidence>